<dbReference type="Gene3D" id="6.10.140.530">
    <property type="match status" value="1"/>
</dbReference>
<evidence type="ECO:0000313" key="2">
    <source>
        <dbReference type="Proteomes" id="UP000219440"/>
    </source>
</evidence>
<name>A0A2C8ZVE0_9MICO</name>
<organism evidence="1 2">
    <name type="scientific">Salinibacterium xinjiangense</name>
    <dbReference type="NCBI Taxonomy" id="386302"/>
    <lineage>
        <taxon>Bacteria</taxon>
        <taxon>Bacillati</taxon>
        <taxon>Actinomycetota</taxon>
        <taxon>Actinomycetes</taxon>
        <taxon>Micrococcales</taxon>
        <taxon>Microbacteriaceae</taxon>
        <taxon>Salinibacterium</taxon>
    </lineage>
</organism>
<reference evidence="1 2" key="1">
    <citation type="submission" date="2017-09" db="EMBL/GenBank/DDBJ databases">
        <authorList>
            <person name="Ehlers B."/>
            <person name="Leendertz F.H."/>
        </authorList>
    </citation>
    <scope>NUCLEOTIDE SEQUENCE [LARGE SCALE GENOMIC DNA]</scope>
    <source>
        <strain evidence="1 2">CGMCC 1.05381</strain>
    </source>
</reference>
<keyword evidence="2" id="KW-1185">Reference proteome</keyword>
<dbReference type="AlphaFoldDB" id="A0A2C8ZVE0"/>
<protein>
    <recommendedName>
        <fullName evidence="3">Helicase associated domain-containing protein</fullName>
    </recommendedName>
</protein>
<sequence>MSDLELFASATGELPTNNPGLTPDQVVPRIARLANFLHGQRNNRANLTDHQVSRLEALPTFSWTPLADAWAANVSDFGAFFEAEERRPSSHSKEPRERQLGQWGIEQRRLIRGVSGRNRPTAERISQLEAIAGWDTSEPRPRPRPNVERLTDFVSTHGRDPRQKQIRKAVSAMEREEHYLAMWLSKQRTLAKRGQLDPDSRAQIELALGRELV</sequence>
<evidence type="ECO:0008006" key="3">
    <source>
        <dbReference type="Google" id="ProtNLM"/>
    </source>
</evidence>
<proteinExistence type="predicted"/>
<gene>
    <name evidence="1" type="ORF">SAMN06296378_2073</name>
</gene>
<dbReference type="EMBL" id="OCST01000004">
    <property type="protein sequence ID" value="SOE69845.1"/>
    <property type="molecule type" value="Genomic_DNA"/>
</dbReference>
<accession>A0A2C8ZVE0</accession>
<dbReference type="Proteomes" id="UP000219440">
    <property type="component" value="Unassembled WGS sequence"/>
</dbReference>
<evidence type="ECO:0000313" key="1">
    <source>
        <dbReference type="EMBL" id="SOE69845.1"/>
    </source>
</evidence>